<dbReference type="RefSeq" id="WP_091093427.1">
    <property type="nucleotide sequence ID" value="NZ_FNRD01000016.1"/>
</dbReference>
<gene>
    <name evidence="1" type="ORF">SAMN05443667_11627</name>
</gene>
<accession>A0A1H4G3Z7</accession>
<dbReference type="Pfam" id="PF20347">
    <property type="entry name" value="DUF6642"/>
    <property type="match status" value="1"/>
</dbReference>
<reference evidence="2" key="1">
    <citation type="submission" date="2016-10" db="EMBL/GenBank/DDBJ databases">
        <authorList>
            <person name="Varghese N."/>
            <person name="Submissions S."/>
        </authorList>
    </citation>
    <scope>NUCLEOTIDE SEQUENCE [LARGE SCALE GENOMIC DNA]</scope>
    <source>
        <strain evidence="2">DSM 22376</strain>
    </source>
</reference>
<keyword evidence="2" id="KW-1185">Reference proteome</keyword>
<dbReference type="Proteomes" id="UP000198951">
    <property type="component" value="Unassembled WGS sequence"/>
</dbReference>
<evidence type="ECO:0000313" key="1">
    <source>
        <dbReference type="EMBL" id="SEB03432.1"/>
    </source>
</evidence>
<dbReference type="STRING" id="150146.SAMN05443667_11627"/>
<evidence type="ECO:0000313" key="2">
    <source>
        <dbReference type="Proteomes" id="UP000198951"/>
    </source>
</evidence>
<dbReference type="EMBL" id="FNRD01000016">
    <property type="protein sequence ID" value="SEB03432.1"/>
    <property type="molecule type" value="Genomic_DNA"/>
</dbReference>
<dbReference type="InterPro" id="IPR046584">
    <property type="entry name" value="DUF6642"/>
</dbReference>
<dbReference type="OrthoDB" id="1142747at2"/>
<protein>
    <submittedName>
        <fullName evidence="1">Uncharacterized protein</fullName>
    </submittedName>
</protein>
<proteinExistence type="predicted"/>
<organism evidence="1 2">
    <name type="scientific">Flavobacterium gillisiae</name>
    <dbReference type="NCBI Taxonomy" id="150146"/>
    <lineage>
        <taxon>Bacteria</taxon>
        <taxon>Pseudomonadati</taxon>
        <taxon>Bacteroidota</taxon>
        <taxon>Flavobacteriia</taxon>
        <taxon>Flavobacteriales</taxon>
        <taxon>Flavobacteriaceae</taxon>
        <taxon>Flavobacterium</taxon>
    </lineage>
</organism>
<name>A0A1H4G3Z7_9FLAO</name>
<dbReference type="AlphaFoldDB" id="A0A1H4G3Z7"/>
<sequence>MDDETFIFCLEGVPDVDTTTTTEVVKNLEKFALEHNIASIYKTCDTIEGLEESLGALLYDDHNFKDYVIIYLVMPGQENNICLHDYYYSLEEIAELFEGKLRGKIVHFSNKKVLDLTTEEAQYFLDITNARAISGYGESLHTLSSIHLDKAFFSLCEEQDDLVEIVEELHQKHYALCKLLDFRMYY</sequence>